<keyword evidence="3" id="KW-0812">Transmembrane</keyword>
<comment type="caution">
    <text evidence="4">The sequence shown here is derived from an EMBL/GenBank/DDBJ whole genome shotgun (WGS) entry which is preliminary data.</text>
</comment>
<dbReference type="Gene3D" id="3.40.50.1110">
    <property type="entry name" value="SGNH hydrolase"/>
    <property type="match status" value="1"/>
</dbReference>
<dbReference type="Proteomes" id="UP000777438">
    <property type="component" value="Unassembled WGS sequence"/>
</dbReference>
<organism evidence="4 5">
    <name type="scientific">Thelonectria olida</name>
    <dbReference type="NCBI Taxonomy" id="1576542"/>
    <lineage>
        <taxon>Eukaryota</taxon>
        <taxon>Fungi</taxon>
        <taxon>Dikarya</taxon>
        <taxon>Ascomycota</taxon>
        <taxon>Pezizomycotina</taxon>
        <taxon>Sordariomycetes</taxon>
        <taxon>Hypocreomycetidae</taxon>
        <taxon>Hypocreales</taxon>
        <taxon>Nectriaceae</taxon>
        <taxon>Thelonectria</taxon>
    </lineage>
</organism>
<dbReference type="GO" id="GO:0016788">
    <property type="term" value="F:hydrolase activity, acting on ester bonds"/>
    <property type="evidence" value="ECO:0007669"/>
    <property type="project" value="InterPro"/>
</dbReference>
<evidence type="ECO:0000313" key="4">
    <source>
        <dbReference type="EMBL" id="KAH6888448.1"/>
    </source>
</evidence>
<protein>
    <recommendedName>
        <fullName evidence="6">Acetylesterase</fullName>
    </recommendedName>
</protein>
<dbReference type="InterPro" id="IPR036514">
    <property type="entry name" value="SGNH_hydro_sf"/>
</dbReference>
<dbReference type="InterPro" id="IPR051058">
    <property type="entry name" value="GDSL_Est/Lipase"/>
</dbReference>
<feature type="compositionally biased region" description="Polar residues" evidence="2">
    <location>
        <begin position="58"/>
        <end position="78"/>
    </location>
</feature>
<keyword evidence="1" id="KW-0378">Hydrolase</keyword>
<dbReference type="PANTHER" id="PTHR45648">
    <property type="entry name" value="GDSL LIPASE/ACYLHYDROLASE FAMILY PROTEIN (AFU_ORTHOLOGUE AFUA_4G14700)"/>
    <property type="match status" value="1"/>
</dbReference>
<dbReference type="CDD" id="cd01846">
    <property type="entry name" value="fatty_acyltransferase_like"/>
    <property type="match status" value="1"/>
</dbReference>
<dbReference type="Pfam" id="PF00657">
    <property type="entry name" value="Lipase_GDSL"/>
    <property type="match status" value="1"/>
</dbReference>
<gene>
    <name evidence="4" type="ORF">B0T10DRAFT_606838</name>
</gene>
<dbReference type="AlphaFoldDB" id="A0A9P9AL96"/>
<name>A0A9P9AL96_9HYPO</name>
<sequence length="364" mass="40940">MRSKPSMMRAQLGTVVTTVLTTLFVIVSLIFATYMNESQTFEYICPARPSKPCPEQGCPTSEENTPATATSTRVKTLPTSTSIPDTRFVINFGDSYSRTGFNWTLTGRGSKANPSAENPIGTPEWPGDTSTGGINWLGYMASHFNKTTTLVWNYASSGAVVDRTVVPPRRPIFIDFAEQVRQFKASIGQRPDYAPWTPDNAVAGIWLGLNDFGESFRWDNLSTITSLLSERLIGQSQVLYDIGLRNFLFIEIPALDLLPMYEKWRLDPSDKRPEIARYYSNSFNTHLQRRVDKFRAANPDARATLIQASDIYWDAYRNPQALHAINNTCIDHEKGEKCLWYDGFHPATRIHKMVAARCAEAAWG</sequence>
<feature type="region of interest" description="Disordered" evidence="2">
    <location>
        <begin position="108"/>
        <end position="127"/>
    </location>
</feature>
<dbReference type="InterPro" id="IPR001087">
    <property type="entry name" value="GDSL"/>
</dbReference>
<keyword evidence="5" id="KW-1185">Reference proteome</keyword>
<feature type="region of interest" description="Disordered" evidence="2">
    <location>
        <begin position="53"/>
        <end position="78"/>
    </location>
</feature>
<dbReference type="EMBL" id="JAGPYM010000012">
    <property type="protein sequence ID" value="KAH6888448.1"/>
    <property type="molecule type" value="Genomic_DNA"/>
</dbReference>
<evidence type="ECO:0000313" key="5">
    <source>
        <dbReference type="Proteomes" id="UP000777438"/>
    </source>
</evidence>
<keyword evidence="3" id="KW-1133">Transmembrane helix</keyword>
<evidence type="ECO:0000256" key="1">
    <source>
        <dbReference type="ARBA" id="ARBA00022801"/>
    </source>
</evidence>
<dbReference type="SUPFAM" id="SSF52266">
    <property type="entry name" value="SGNH hydrolase"/>
    <property type="match status" value="1"/>
</dbReference>
<evidence type="ECO:0000256" key="3">
    <source>
        <dbReference type="SAM" id="Phobius"/>
    </source>
</evidence>
<accession>A0A9P9AL96</accession>
<keyword evidence="3" id="KW-0472">Membrane</keyword>
<evidence type="ECO:0000256" key="2">
    <source>
        <dbReference type="SAM" id="MobiDB-lite"/>
    </source>
</evidence>
<dbReference type="OrthoDB" id="1600564at2759"/>
<reference evidence="4 5" key="1">
    <citation type="journal article" date="2021" name="Nat. Commun.">
        <title>Genetic determinants of endophytism in the Arabidopsis root mycobiome.</title>
        <authorList>
            <person name="Mesny F."/>
            <person name="Miyauchi S."/>
            <person name="Thiergart T."/>
            <person name="Pickel B."/>
            <person name="Atanasova L."/>
            <person name="Karlsson M."/>
            <person name="Huettel B."/>
            <person name="Barry K.W."/>
            <person name="Haridas S."/>
            <person name="Chen C."/>
            <person name="Bauer D."/>
            <person name="Andreopoulos W."/>
            <person name="Pangilinan J."/>
            <person name="LaButti K."/>
            <person name="Riley R."/>
            <person name="Lipzen A."/>
            <person name="Clum A."/>
            <person name="Drula E."/>
            <person name="Henrissat B."/>
            <person name="Kohler A."/>
            <person name="Grigoriev I.V."/>
            <person name="Martin F.M."/>
            <person name="Hacquard S."/>
        </authorList>
    </citation>
    <scope>NUCLEOTIDE SEQUENCE [LARGE SCALE GENOMIC DNA]</scope>
    <source>
        <strain evidence="4 5">MPI-CAGE-CH-0241</strain>
    </source>
</reference>
<feature type="transmembrane region" description="Helical" evidence="3">
    <location>
        <begin position="12"/>
        <end position="35"/>
    </location>
</feature>
<proteinExistence type="predicted"/>
<evidence type="ECO:0008006" key="6">
    <source>
        <dbReference type="Google" id="ProtNLM"/>
    </source>
</evidence>
<dbReference type="PANTHER" id="PTHR45648:SF22">
    <property type="entry name" value="GDSL LIPASE_ACYLHYDROLASE FAMILY PROTEIN (AFU_ORTHOLOGUE AFUA_4G14700)"/>
    <property type="match status" value="1"/>
</dbReference>